<dbReference type="GO" id="GO:1900445">
    <property type="term" value="P:positive regulation of filamentous growth of a population of unicellular organisms in response to biotic stimulus"/>
    <property type="evidence" value="ECO:0007669"/>
    <property type="project" value="UniProtKB-ARBA"/>
</dbReference>
<dbReference type="GO" id="GO:0006950">
    <property type="term" value="P:response to stress"/>
    <property type="evidence" value="ECO:0007669"/>
    <property type="project" value="UniProtKB-ARBA"/>
</dbReference>
<dbReference type="Pfam" id="PF00072">
    <property type="entry name" value="Response_reg"/>
    <property type="match status" value="1"/>
</dbReference>
<evidence type="ECO:0000256" key="1">
    <source>
        <dbReference type="ARBA" id="ARBA00022553"/>
    </source>
</evidence>
<dbReference type="STRING" id="2163413.A0A4P6XTL7"/>
<dbReference type="CDD" id="cd17546">
    <property type="entry name" value="REC_hyHK_CKI1_RcsC-like"/>
    <property type="match status" value="1"/>
</dbReference>
<dbReference type="SMART" id="SM00448">
    <property type="entry name" value="REC"/>
    <property type="match status" value="1"/>
</dbReference>
<dbReference type="InterPro" id="IPR011006">
    <property type="entry name" value="CheY-like_superfamily"/>
</dbReference>
<name>A0A4P6XTL7_9ASCO</name>
<evidence type="ECO:0000256" key="3">
    <source>
        <dbReference type="ARBA" id="ARBA00040436"/>
    </source>
</evidence>
<dbReference type="Proteomes" id="UP000292447">
    <property type="component" value="Chromosome IV"/>
</dbReference>
<dbReference type="InterPro" id="IPR050595">
    <property type="entry name" value="Bact_response_regulator"/>
</dbReference>
<reference evidence="7" key="1">
    <citation type="submission" date="2019-03" db="EMBL/GenBank/DDBJ databases">
        <title>Snf2 controls pulcherriminic acid biosynthesis and connects pigmentation and antifungal activity of the yeast Metschnikowia pulcherrima.</title>
        <authorList>
            <person name="Gore-Lloyd D."/>
            <person name="Sumann I."/>
            <person name="Brachmann A.O."/>
            <person name="Schneeberger K."/>
            <person name="Ortiz-Merino R.A."/>
            <person name="Moreno-Beltran M."/>
            <person name="Schlaefli M."/>
            <person name="Kirner P."/>
            <person name="Santos Kron A."/>
            <person name="Wolfe K.H."/>
            <person name="Piel J."/>
            <person name="Ahrens C.H."/>
            <person name="Henk D."/>
            <person name="Freimoser F.M."/>
        </authorList>
    </citation>
    <scope>NUCLEOTIDE SEQUENCE [LARGE SCALE GENOMIC DNA]</scope>
    <source>
        <strain evidence="7">APC 1.2</strain>
    </source>
</reference>
<dbReference type="PANTHER" id="PTHR44591">
    <property type="entry name" value="STRESS RESPONSE REGULATOR PROTEIN 1"/>
    <property type="match status" value="1"/>
</dbReference>
<gene>
    <name evidence="6" type="primary">MPUL0D04310</name>
    <name evidence="6" type="ORF">METSCH_D04310</name>
</gene>
<dbReference type="AlphaFoldDB" id="A0A4P6XTL7"/>
<feature type="domain" description="Response regulatory" evidence="5">
    <location>
        <begin position="58"/>
        <end position="175"/>
    </location>
</feature>
<evidence type="ECO:0000256" key="2">
    <source>
        <dbReference type="ARBA" id="ARBA00037668"/>
    </source>
</evidence>
<dbReference type="GO" id="GO:0036180">
    <property type="term" value="P:filamentous growth of a population of unicellular organisms in response to biotic stimulus"/>
    <property type="evidence" value="ECO:0007669"/>
    <property type="project" value="UniProtKB-ARBA"/>
</dbReference>
<keyword evidence="1 4" id="KW-0597">Phosphoprotein</keyword>
<dbReference type="PANTHER" id="PTHR44591:SF3">
    <property type="entry name" value="RESPONSE REGULATORY DOMAIN-CONTAINING PROTEIN"/>
    <property type="match status" value="1"/>
</dbReference>
<organism evidence="6 7">
    <name type="scientific">Metschnikowia aff. pulcherrima</name>
    <dbReference type="NCBI Taxonomy" id="2163413"/>
    <lineage>
        <taxon>Eukaryota</taxon>
        <taxon>Fungi</taxon>
        <taxon>Dikarya</taxon>
        <taxon>Ascomycota</taxon>
        <taxon>Saccharomycotina</taxon>
        <taxon>Pichiomycetes</taxon>
        <taxon>Metschnikowiaceae</taxon>
        <taxon>Metschnikowia</taxon>
    </lineage>
</organism>
<evidence type="ECO:0000313" key="6">
    <source>
        <dbReference type="EMBL" id="QBM89361.1"/>
    </source>
</evidence>
<evidence type="ECO:0000259" key="5">
    <source>
        <dbReference type="PROSITE" id="PS50110"/>
    </source>
</evidence>
<evidence type="ECO:0000256" key="4">
    <source>
        <dbReference type="PROSITE-ProRule" id="PRU00169"/>
    </source>
</evidence>
<sequence length="262" mass="28450">MMISPLADTSPLKLDFWRTPKTPQLEAKLLNTVPQFSLHPPPVLKSALGLIPNQNVYKFLVVDDNEINLRIFRRVLKKLFPYSLIDTIQDSTQVDPCALSQYKIVFLDIEMPQVTGVDIANAVRLRTALNNLGLVAVTTKSAPPDMKLYEKCGFDMTIPKPVHRGYSGILRDIEQVLTGRCGDSMCDMAAAMRSAPAPELIPDTDASTALYSTSTSSRPIAQAADTASFAQTGSAYVTSRAAATAAVSELLLSVAQCDPANF</sequence>
<dbReference type="GO" id="GO:0000160">
    <property type="term" value="P:phosphorelay signal transduction system"/>
    <property type="evidence" value="ECO:0007669"/>
    <property type="project" value="InterPro"/>
</dbReference>
<dbReference type="InterPro" id="IPR001789">
    <property type="entry name" value="Sig_transdc_resp-reg_receiver"/>
</dbReference>
<evidence type="ECO:0000313" key="7">
    <source>
        <dbReference type="Proteomes" id="UP000292447"/>
    </source>
</evidence>
<dbReference type="EMBL" id="CP034459">
    <property type="protein sequence ID" value="QBM89361.1"/>
    <property type="molecule type" value="Genomic_DNA"/>
</dbReference>
<feature type="modified residue" description="4-aspartylphosphate" evidence="4">
    <location>
        <position position="108"/>
    </location>
</feature>
<dbReference type="Gene3D" id="3.40.50.2300">
    <property type="match status" value="1"/>
</dbReference>
<accession>A0A4P6XTL7</accession>
<keyword evidence="7" id="KW-1185">Reference proteome</keyword>
<dbReference type="PROSITE" id="PS50110">
    <property type="entry name" value="RESPONSE_REGULATORY"/>
    <property type="match status" value="1"/>
</dbReference>
<protein>
    <recommendedName>
        <fullName evidence="3">Stress response regulator protein 1</fullName>
    </recommendedName>
</protein>
<dbReference type="SUPFAM" id="SSF52172">
    <property type="entry name" value="CheY-like"/>
    <property type="match status" value="1"/>
</dbReference>
<comment type="function">
    <text evidence="2">Required for stress adaptation, morphogenesis and virulence.</text>
</comment>
<proteinExistence type="predicted"/>